<keyword evidence="5" id="KW-0547">Nucleotide-binding</keyword>
<feature type="repeat" description="TPR" evidence="8">
    <location>
        <begin position="303"/>
        <end position="336"/>
    </location>
</feature>
<dbReference type="Pfam" id="PF02518">
    <property type="entry name" value="HATPase_c"/>
    <property type="match status" value="1"/>
</dbReference>
<evidence type="ECO:0000256" key="7">
    <source>
        <dbReference type="ARBA" id="ARBA00022840"/>
    </source>
</evidence>
<dbReference type="Proteomes" id="UP000443153">
    <property type="component" value="Unassembled WGS sequence"/>
</dbReference>
<dbReference type="Pfam" id="PF13181">
    <property type="entry name" value="TPR_8"/>
    <property type="match status" value="1"/>
</dbReference>
<keyword evidence="4" id="KW-0808">Transferase</keyword>
<dbReference type="InterPro" id="IPR005467">
    <property type="entry name" value="His_kinase_dom"/>
</dbReference>
<feature type="transmembrane region" description="Helical" evidence="9">
    <location>
        <begin position="417"/>
        <end position="437"/>
    </location>
</feature>
<dbReference type="OrthoDB" id="9767435at2"/>
<name>A0A6I2MU19_9FLAO</name>
<dbReference type="SMART" id="SM00387">
    <property type="entry name" value="HATPase_c"/>
    <property type="match status" value="1"/>
</dbReference>
<accession>A0A6I2MU19</accession>
<keyword evidence="3" id="KW-0597">Phosphoprotein</keyword>
<dbReference type="InterPro" id="IPR003594">
    <property type="entry name" value="HATPase_dom"/>
</dbReference>
<dbReference type="PANTHER" id="PTHR41523">
    <property type="entry name" value="TWO-COMPONENT SYSTEM SENSOR PROTEIN"/>
    <property type="match status" value="1"/>
</dbReference>
<dbReference type="PANTHER" id="PTHR41523:SF8">
    <property type="entry name" value="ETHYLENE RESPONSE SENSOR PROTEIN"/>
    <property type="match status" value="1"/>
</dbReference>
<evidence type="ECO:0000256" key="1">
    <source>
        <dbReference type="ARBA" id="ARBA00000085"/>
    </source>
</evidence>
<dbReference type="Gene3D" id="1.25.40.10">
    <property type="entry name" value="Tetratricopeptide repeat domain"/>
    <property type="match status" value="2"/>
</dbReference>
<evidence type="ECO:0000256" key="6">
    <source>
        <dbReference type="ARBA" id="ARBA00022777"/>
    </source>
</evidence>
<dbReference type="InterPro" id="IPR011990">
    <property type="entry name" value="TPR-like_helical_dom_sf"/>
</dbReference>
<comment type="caution">
    <text evidence="11">The sequence shown here is derived from an EMBL/GenBank/DDBJ whole genome shotgun (WGS) entry which is preliminary data.</text>
</comment>
<keyword evidence="8" id="KW-0802">TPR repeat</keyword>
<gene>
    <name evidence="11" type="ORF">GJ691_18530</name>
</gene>
<dbReference type="SUPFAM" id="SSF48452">
    <property type="entry name" value="TPR-like"/>
    <property type="match status" value="2"/>
</dbReference>
<dbReference type="Gene3D" id="3.30.450.20">
    <property type="entry name" value="PAS domain"/>
    <property type="match status" value="1"/>
</dbReference>
<keyword evidence="7" id="KW-0067">ATP-binding</keyword>
<evidence type="ECO:0000256" key="5">
    <source>
        <dbReference type="ARBA" id="ARBA00022741"/>
    </source>
</evidence>
<dbReference type="Gene3D" id="3.30.565.10">
    <property type="entry name" value="Histidine kinase-like ATPase, C-terminal domain"/>
    <property type="match status" value="1"/>
</dbReference>
<evidence type="ECO:0000313" key="12">
    <source>
        <dbReference type="Proteomes" id="UP000443153"/>
    </source>
</evidence>
<reference evidence="11 12" key="1">
    <citation type="submission" date="2019-11" db="EMBL/GenBank/DDBJ databases">
        <title>Maribacter lutea sp. nov., a marine bacterium isolated from intertidal sand.</title>
        <authorList>
            <person name="Liu A."/>
        </authorList>
    </citation>
    <scope>NUCLEOTIDE SEQUENCE [LARGE SCALE GENOMIC DNA]</scope>
    <source>
        <strain evidence="11 12">RZ05</strain>
    </source>
</reference>
<evidence type="ECO:0000259" key="10">
    <source>
        <dbReference type="PROSITE" id="PS50109"/>
    </source>
</evidence>
<feature type="repeat" description="TPR" evidence="8">
    <location>
        <begin position="223"/>
        <end position="256"/>
    </location>
</feature>
<dbReference type="PROSITE" id="PS50109">
    <property type="entry name" value="HIS_KIN"/>
    <property type="match status" value="1"/>
</dbReference>
<dbReference type="AlphaFoldDB" id="A0A6I2MU19"/>
<dbReference type="SUPFAM" id="SSF55874">
    <property type="entry name" value="ATPase domain of HSP90 chaperone/DNA topoisomerase II/histidine kinase"/>
    <property type="match status" value="1"/>
</dbReference>
<organism evidence="11 12">
    <name type="scientific">Maribacter luteus</name>
    <dbReference type="NCBI Taxonomy" id="2594478"/>
    <lineage>
        <taxon>Bacteria</taxon>
        <taxon>Pseudomonadati</taxon>
        <taxon>Bacteroidota</taxon>
        <taxon>Flavobacteriia</taxon>
        <taxon>Flavobacteriales</taxon>
        <taxon>Flavobacteriaceae</taxon>
        <taxon>Maribacter</taxon>
    </lineage>
</organism>
<protein>
    <recommendedName>
        <fullName evidence="2">histidine kinase</fullName>
        <ecNumber evidence="2">2.7.13.3</ecNumber>
    </recommendedName>
</protein>
<dbReference type="GO" id="GO:0005524">
    <property type="term" value="F:ATP binding"/>
    <property type="evidence" value="ECO:0007669"/>
    <property type="project" value="UniProtKB-KW"/>
</dbReference>
<evidence type="ECO:0000256" key="9">
    <source>
        <dbReference type="SAM" id="Phobius"/>
    </source>
</evidence>
<dbReference type="SMART" id="SM00028">
    <property type="entry name" value="TPR"/>
    <property type="match status" value="5"/>
</dbReference>
<dbReference type="InterPro" id="IPR011495">
    <property type="entry name" value="Sig_transdc_His_kin_sub2_dim/P"/>
</dbReference>
<feature type="domain" description="Histidine kinase" evidence="10">
    <location>
        <begin position="460"/>
        <end position="649"/>
    </location>
</feature>
<dbReference type="GO" id="GO:0004673">
    <property type="term" value="F:protein histidine kinase activity"/>
    <property type="evidence" value="ECO:0007669"/>
    <property type="project" value="UniProtKB-EC"/>
</dbReference>
<comment type="catalytic activity">
    <reaction evidence="1">
        <text>ATP + protein L-histidine = ADP + protein N-phospho-L-histidine.</text>
        <dbReference type="EC" id="2.7.13.3"/>
    </reaction>
</comment>
<dbReference type="EMBL" id="WKJH01000030">
    <property type="protein sequence ID" value="MRX66155.1"/>
    <property type="molecule type" value="Genomic_DNA"/>
</dbReference>
<dbReference type="EC" id="2.7.13.3" evidence="2"/>
<evidence type="ECO:0000256" key="2">
    <source>
        <dbReference type="ARBA" id="ARBA00012438"/>
    </source>
</evidence>
<keyword evidence="9" id="KW-0472">Membrane</keyword>
<evidence type="ECO:0000256" key="4">
    <source>
        <dbReference type="ARBA" id="ARBA00022679"/>
    </source>
</evidence>
<proteinExistence type="predicted"/>
<keyword evidence="9" id="KW-0812">Transmembrane</keyword>
<keyword evidence="12" id="KW-1185">Reference proteome</keyword>
<keyword evidence="9" id="KW-1133">Transmembrane helix</keyword>
<dbReference type="InterPro" id="IPR036890">
    <property type="entry name" value="HATPase_C_sf"/>
</dbReference>
<evidence type="ECO:0000313" key="11">
    <source>
        <dbReference type="EMBL" id="MRX66155.1"/>
    </source>
</evidence>
<evidence type="ECO:0000256" key="3">
    <source>
        <dbReference type="ARBA" id="ARBA00022553"/>
    </source>
</evidence>
<keyword evidence="6 11" id="KW-0418">Kinase</keyword>
<dbReference type="Pfam" id="PF07568">
    <property type="entry name" value="HisKA_2"/>
    <property type="match status" value="1"/>
</dbReference>
<evidence type="ECO:0000256" key="8">
    <source>
        <dbReference type="PROSITE-ProRule" id="PRU00339"/>
    </source>
</evidence>
<dbReference type="RefSeq" id="WP_154369696.1">
    <property type="nucleotide sequence ID" value="NZ_WKJH01000030.1"/>
</dbReference>
<dbReference type="PROSITE" id="PS50005">
    <property type="entry name" value="TPR"/>
    <property type="match status" value="2"/>
</dbReference>
<sequence length="651" mass="75213">MRIRLFTVASTLAIILFSGFMGISQIVDFDREKPYKKVFVDTDNFGPSYLDVLEEAYPIAKPDSLQFSILNDLAYYWHTRNLKRSMDFTLRGLKLTKEKNNALWEGRFQITQGAILLRMEKLDSAMTVLTLAKEKVLEYDLPFLYTQLGYVFERKGQLDRAADYAMLSLQLGEKHNDKKAMALAYSDLSNLFWKQAKFESGLDYGLRSVDIFEQRAINDLDYGFTLYVVGNNYLELKAYDKALNYYDHSIAIGERYGFYNNLSDVYISKVDLYTYLNKFDEARKAGENAVKYAELLDNDFMLMRSWLSIGKLQNIQGKYVSAIESLRKSIKIASDDFGDEFYLSQAYETLGRAYAGNHNYQKAYQAFAVYDELKDRIFTAEADQRISQLRTEYDVAQKENTIQLQQTRISKQQTRQIMIMALVFLLLLYLLLLYKSLKTNGKKNKMLQKQNEEKEFLLKEIHHRVKNNLEIVSSLLALQSAELNDGKIMEAMQNSQQRIQSMSMVHQKLYQEKSLSAIEMKSYFFNLSNYIVNIFDRQNNIEVIVDMDKMELDVDTAIPIGLIVNELLTNSMKYAFPENSLGRVTISMFRTGSQLFLNVSDNGVGSKVNTSELGFGTKLVKLLTRQLDGKMQLEIENGTTVSFQFQYYKAA</sequence>
<dbReference type="InterPro" id="IPR019734">
    <property type="entry name" value="TPR_rpt"/>
</dbReference>